<evidence type="ECO:0000313" key="8">
    <source>
        <dbReference type="EMBL" id="KAF4376254.1"/>
    </source>
</evidence>
<dbReference type="PROSITE" id="PS50811">
    <property type="entry name" value="WRKY"/>
    <property type="match status" value="1"/>
</dbReference>
<keyword evidence="5" id="KW-0539">Nucleus</keyword>
<evidence type="ECO:0000256" key="4">
    <source>
        <dbReference type="ARBA" id="ARBA00023163"/>
    </source>
</evidence>
<feature type="region of interest" description="Disordered" evidence="6">
    <location>
        <begin position="468"/>
        <end position="514"/>
    </location>
</feature>
<feature type="compositionally biased region" description="Polar residues" evidence="6">
    <location>
        <begin position="591"/>
        <end position="608"/>
    </location>
</feature>
<sequence>MGKGKDKEINIMEIDYNLSLKIDSREDDDHEGKDQENGDDEELVEEREESKVHDNGEDDEDHDDDDDDDEPITVQLVHSNSKEAAGEVEDEASVVESLQQNNNMKPQELSKLQMEMNRMKEENIVLRKVVEKTMKDYYELQIKFASIQQNNPNNIKKQDTLAFLSLHHDTTQQKTSGTTTTTVLLSNKRKSPSPAPASTVEEDSHELGLSLRLQSSTTSTTTQNKGEHNNKKDQEDMLDHGGFTSYNNSNNNNTLLAMQNKLLQRTSSSTDHNHHNNQHQIAGITNHVTNGNPPNRKARVSVRARCEAATMNDGCQWRKYGQKIAKGNPCPRAYYRCTVAPGCPVRKQVQRCLEDMSILITTYEGTHNHPLPVGATAMASTTSAGHGTSSYMLLDSSSPNNLYSNHTTTSNYTHHMLINNPMISHFNSSSSSSSSTFRTLNPNINNDPSKGIVLDLTNNITNTPQFPLPSLHHQPPNNNNFSWNTIPNSTRPSSGALNEGAWQGGRGGGEEKTTSMAENVTSAIASDPKFRVAVAAAITSLMNKDQQSNHNNNTAVGSSSSTFEHNNNPNNNNNNKDGDHSSGNGSSTNNWVLENNISSNGKAIRQTP</sequence>
<reference evidence="8 9" key="1">
    <citation type="journal article" date="2020" name="bioRxiv">
        <title>Sequence and annotation of 42 cannabis genomes reveals extensive copy number variation in cannabinoid synthesis and pathogen resistance genes.</title>
        <authorList>
            <person name="Mckernan K.J."/>
            <person name="Helbert Y."/>
            <person name="Kane L.T."/>
            <person name="Ebling H."/>
            <person name="Zhang L."/>
            <person name="Liu B."/>
            <person name="Eaton Z."/>
            <person name="Mclaughlin S."/>
            <person name="Kingan S."/>
            <person name="Baybayan P."/>
            <person name="Concepcion G."/>
            <person name="Jordan M."/>
            <person name="Riva A."/>
            <person name="Barbazuk W."/>
            <person name="Harkins T."/>
        </authorList>
    </citation>
    <scope>NUCLEOTIDE SEQUENCE [LARGE SCALE GENOMIC DNA]</scope>
    <source>
        <strain evidence="9">cv. Jamaican Lion 4</strain>
        <tissue evidence="8">Leaf</tissue>
    </source>
</reference>
<dbReference type="FunFam" id="2.20.25.80:FF:000002">
    <property type="entry name" value="probable WRKY transcription factor 31"/>
    <property type="match status" value="1"/>
</dbReference>
<evidence type="ECO:0000256" key="1">
    <source>
        <dbReference type="ARBA" id="ARBA00004123"/>
    </source>
</evidence>
<feature type="compositionally biased region" description="Polar residues" evidence="6">
    <location>
        <begin position="543"/>
        <end position="565"/>
    </location>
</feature>
<feature type="region of interest" description="Disordered" evidence="6">
    <location>
        <begin position="170"/>
        <end position="252"/>
    </location>
</feature>
<gene>
    <name evidence="8" type="ORF">F8388_018923</name>
</gene>
<organism evidence="8 9">
    <name type="scientific">Cannabis sativa</name>
    <name type="common">Hemp</name>
    <name type="synonym">Marijuana</name>
    <dbReference type="NCBI Taxonomy" id="3483"/>
    <lineage>
        <taxon>Eukaryota</taxon>
        <taxon>Viridiplantae</taxon>
        <taxon>Streptophyta</taxon>
        <taxon>Embryophyta</taxon>
        <taxon>Tracheophyta</taxon>
        <taxon>Spermatophyta</taxon>
        <taxon>Magnoliopsida</taxon>
        <taxon>eudicotyledons</taxon>
        <taxon>Gunneridae</taxon>
        <taxon>Pentapetalae</taxon>
        <taxon>rosids</taxon>
        <taxon>fabids</taxon>
        <taxon>Rosales</taxon>
        <taxon>Cannabaceae</taxon>
        <taxon>Cannabis</taxon>
    </lineage>
</organism>
<dbReference type="InterPro" id="IPR003657">
    <property type="entry name" value="WRKY_dom"/>
</dbReference>
<feature type="compositionally biased region" description="Low complexity" evidence="6">
    <location>
        <begin position="566"/>
        <end position="590"/>
    </location>
</feature>
<keyword evidence="3" id="KW-0238">DNA-binding</keyword>
<evidence type="ECO:0000256" key="5">
    <source>
        <dbReference type="ARBA" id="ARBA00023242"/>
    </source>
</evidence>
<feature type="domain" description="WRKY" evidence="7">
    <location>
        <begin position="306"/>
        <end position="372"/>
    </location>
</feature>
<feature type="compositionally biased region" description="Basic and acidic residues" evidence="6">
    <location>
        <begin position="225"/>
        <end position="239"/>
    </location>
</feature>
<feature type="compositionally biased region" description="Low complexity" evidence="6">
    <location>
        <begin position="172"/>
        <end position="182"/>
    </location>
</feature>
<protein>
    <recommendedName>
        <fullName evidence="7">WRKY domain-containing protein</fullName>
    </recommendedName>
</protein>
<dbReference type="PANTHER" id="PTHR31429:SF54">
    <property type="entry name" value="WRKY TRANSCRIPTION FACTOR 9-RELATED"/>
    <property type="match status" value="1"/>
</dbReference>
<feature type="compositionally biased region" description="Acidic residues" evidence="6">
    <location>
        <begin position="56"/>
        <end position="71"/>
    </location>
</feature>
<evidence type="ECO:0000256" key="2">
    <source>
        <dbReference type="ARBA" id="ARBA00023015"/>
    </source>
</evidence>
<dbReference type="SUPFAM" id="SSF118290">
    <property type="entry name" value="WRKY DNA-binding domain"/>
    <property type="match status" value="1"/>
</dbReference>
<dbReference type="Gene3D" id="2.20.25.80">
    <property type="entry name" value="WRKY domain"/>
    <property type="match status" value="1"/>
</dbReference>
<keyword evidence="2" id="KW-0805">Transcription regulation</keyword>
<feature type="region of interest" description="Disordered" evidence="6">
    <location>
        <begin position="17"/>
        <end position="71"/>
    </location>
</feature>
<name>A0A7J6FZT7_CANSA</name>
<dbReference type="GO" id="GO:0043565">
    <property type="term" value="F:sequence-specific DNA binding"/>
    <property type="evidence" value="ECO:0007669"/>
    <property type="project" value="InterPro"/>
</dbReference>
<comment type="subcellular location">
    <subcellularLocation>
        <location evidence="1">Nucleus</location>
    </subcellularLocation>
</comment>
<evidence type="ECO:0000313" key="9">
    <source>
        <dbReference type="Proteomes" id="UP000525078"/>
    </source>
</evidence>
<dbReference type="InterPro" id="IPR036576">
    <property type="entry name" value="WRKY_dom_sf"/>
</dbReference>
<proteinExistence type="predicted"/>
<dbReference type="PANTHER" id="PTHR31429">
    <property type="entry name" value="WRKY TRANSCRIPTION FACTOR 36-RELATED"/>
    <property type="match status" value="1"/>
</dbReference>
<evidence type="ECO:0000256" key="6">
    <source>
        <dbReference type="SAM" id="MobiDB-lite"/>
    </source>
</evidence>
<dbReference type="GO" id="GO:0005634">
    <property type="term" value="C:nucleus"/>
    <property type="evidence" value="ECO:0007669"/>
    <property type="project" value="UniProtKB-SubCell"/>
</dbReference>
<comment type="caution">
    <text evidence="8">The sequence shown here is derived from an EMBL/GenBank/DDBJ whole genome shotgun (WGS) entry which is preliminary data.</text>
</comment>
<accession>A0A7J6FZT7</accession>
<dbReference type="Proteomes" id="UP000525078">
    <property type="component" value="Unassembled WGS sequence"/>
</dbReference>
<dbReference type="EMBL" id="JAATIP010000086">
    <property type="protein sequence ID" value="KAF4376254.1"/>
    <property type="molecule type" value="Genomic_DNA"/>
</dbReference>
<evidence type="ECO:0000259" key="7">
    <source>
        <dbReference type="PROSITE" id="PS50811"/>
    </source>
</evidence>
<keyword evidence="4" id="KW-0804">Transcription</keyword>
<dbReference type="GO" id="GO:0003700">
    <property type="term" value="F:DNA-binding transcription factor activity"/>
    <property type="evidence" value="ECO:0007669"/>
    <property type="project" value="InterPro"/>
</dbReference>
<dbReference type="AlphaFoldDB" id="A0A7J6FZT7"/>
<dbReference type="Pfam" id="PF03106">
    <property type="entry name" value="WRKY"/>
    <property type="match status" value="1"/>
</dbReference>
<dbReference type="SMART" id="SM00774">
    <property type="entry name" value="WRKY"/>
    <property type="match status" value="1"/>
</dbReference>
<feature type="compositionally biased region" description="Acidic residues" evidence="6">
    <location>
        <begin position="37"/>
        <end position="47"/>
    </location>
</feature>
<dbReference type="InterPro" id="IPR044810">
    <property type="entry name" value="WRKY_plant"/>
</dbReference>
<evidence type="ECO:0000256" key="3">
    <source>
        <dbReference type="ARBA" id="ARBA00023125"/>
    </source>
</evidence>
<feature type="region of interest" description="Disordered" evidence="6">
    <location>
        <begin position="543"/>
        <end position="608"/>
    </location>
</feature>
<feature type="compositionally biased region" description="Polar residues" evidence="6">
    <location>
        <begin position="475"/>
        <end position="496"/>
    </location>
</feature>